<proteinExistence type="predicted"/>
<protein>
    <recommendedName>
        <fullName evidence="3">Peptidase A2 domain-containing protein</fullName>
    </recommendedName>
</protein>
<sequence>MNRKKLIKMMKRIKNFKSYKVTSVVENGSSLWIKVRMFGTTKEIKCLLDSGADVNLVKASVIKGSVEISKC</sequence>
<evidence type="ECO:0000313" key="1">
    <source>
        <dbReference type="EMBL" id="EOB15320.1"/>
    </source>
</evidence>
<organism evidence="1 2">
    <name type="scientific">Nosema bombycis (strain CQ1 / CVCC 102059)</name>
    <name type="common">Microsporidian parasite</name>
    <name type="synonym">Pebrine of silkworm</name>
    <dbReference type="NCBI Taxonomy" id="578461"/>
    <lineage>
        <taxon>Eukaryota</taxon>
        <taxon>Fungi</taxon>
        <taxon>Fungi incertae sedis</taxon>
        <taxon>Microsporidia</taxon>
        <taxon>Nosematidae</taxon>
        <taxon>Nosema</taxon>
    </lineage>
</organism>
<keyword evidence="2" id="KW-1185">Reference proteome</keyword>
<evidence type="ECO:0000313" key="2">
    <source>
        <dbReference type="Proteomes" id="UP000016927"/>
    </source>
</evidence>
<dbReference type="HOGENOM" id="CLU_2740689_0_0_1"/>
<name>R0MM73_NOSB1</name>
<gene>
    <name evidence="1" type="ORF">NBO_6g0071</name>
</gene>
<evidence type="ECO:0008006" key="3">
    <source>
        <dbReference type="Google" id="ProtNLM"/>
    </source>
</evidence>
<dbReference type="AlphaFoldDB" id="R0MM73"/>
<accession>R0MM73</accession>
<dbReference type="EMBL" id="KB908914">
    <property type="protein sequence ID" value="EOB15320.1"/>
    <property type="molecule type" value="Genomic_DNA"/>
</dbReference>
<dbReference type="VEuPathDB" id="MicrosporidiaDB:NBO_6g0071"/>
<dbReference type="Proteomes" id="UP000016927">
    <property type="component" value="Unassembled WGS sequence"/>
</dbReference>
<reference evidence="1 2" key="1">
    <citation type="journal article" date="2013" name="BMC Genomics">
        <title>Comparative genomics of parasitic silkworm microsporidia reveal an association between genome expansion and host adaptation.</title>
        <authorList>
            <person name="Pan G."/>
            <person name="Xu J."/>
            <person name="Li T."/>
            <person name="Xia Q."/>
            <person name="Liu S.L."/>
            <person name="Zhang G."/>
            <person name="Li S."/>
            <person name="Li C."/>
            <person name="Liu H."/>
            <person name="Yang L."/>
            <person name="Liu T."/>
            <person name="Zhang X."/>
            <person name="Wu Z."/>
            <person name="Fan W."/>
            <person name="Dang X."/>
            <person name="Xiang H."/>
            <person name="Tao M."/>
            <person name="Li Y."/>
            <person name="Hu J."/>
            <person name="Li Z."/>
            <person name="Lin L."/>
            <person name="Luo J."/>
            <person name="Geng L."/>
            <person name="Wang L."/>
            <person name="Long M."/>
            <person name="Wan Y."/>
            <person name="He N."/>
            <person name="Zhang Z."/>
            <person name="Lu C."/>
            <person name="Keeling P.J."/>
            <person name="Wang J."/>
            <person name="Xiang Z."/>
            <person name="Zhou Z."/>
        </authorList>
    </citation>
    <scope>NUCLEOTIDE SEQUENCE [LARGE SCALE GENOMIC DNA]</scope>
    <source>
        <strain evidence="2">CQ1 / CVCC 102059</strain>
    </source>
</reference>